<dbReference type="GeneID" id="20191433"/>
<sequence length="44" mass="4705">MIALDDLASSRATSSGNEVGNTEGQESGSDFDEMELTRRPPVCM</sequence>
<dbReference type="EMBL" id="KI669584">
    <property type="protein sequence ID" value="ETN09811.1"/>
    <property type="molecule type" value="Genomic_DNA"/>
</dbReference>
<organism evidence="2 3">
    <name type="scientific">Phytophthora nicotianae (strain INRA-310)</name>
    <name type="common">Phytophthora parasitica</name>
    <dbReference type="NCBI Taxonomy" id="761204"/>
    <lineage>
        <taxon>Eukaryota</taxon>
        <taxon>Sar</taxon>
        <taxon>Stramenopiles</taxon>
        <taxon>Oomycota</taxon>
        <taxon>Peronosporomycetes</taxon>
        <taxon>Peronosporales</taxon>
        <taxon>Peronosporaceae</taxon>
        <taxon>Phytophthora</taxon>
    </lineage>
</organism>
<feature type="region of interest" description="Disordered" evidence="1">
    <location>
        <begin position="1"/>
        <end position="44"/>
    </location>
</feature>
<dbReference type="Proteomes" id="UP000018817">
    <property type="component" value="Unassembled WGS sequence"/>
</dbReference>
<reference evidence="2 3" key="2">
    <citation type="submission" date="2013-11" db="EMBL/GenBank/DDBJ databases">
        <title>The Genome Sequence of Phytophthora parasitica INRA-310.</title>
        <authorList>
            <consortium name="The Broad Institute Genomics Platform"/>
            <person name="Russ C."/>
            <person name="Tyler B."/>
            <person name="Panabieres F."/>
            <person name="Shan W."/>
            <person name="Tripathy S."/>
            <person name="Grunwald N."/>
            <person name="Machado M."/>
            <person name="Johnson C.S."/>
            <person name="Arredondo F."/>
            <person name="Hong C."/>
            <person name="Coffey M."/>
            <person name="Young S.K."/>
            <person name="Zeng Q."/>
            <person name="Gargeya S."/>
            <person name="Fitzgerald M."/>
            <person name="Abouelleil A."/>
            <person name="Alvarado L."/>
            <person name="Chapman S.B."/>
            <person name="Gainer-Dewar J."/>
            <person name="Goldberg J."/>
            <person name="Griggs A."/>
            <person name="Gujja S."/>
            <person name="Hansen M."/>
            <person name="Howarth C."/>
            <person name="Imamovic A."/>
            <person name="Ireland A."/>
            <person name="Larimer J."/>
            <person name="McCowan C."/>
            <person name="Murphy C."/>
            <person name="Pearson M."/>
            <person name="Poon T.W."/>
            <person name="Priest M."/>
            <person name="Roberts A."/>
            <person name="Saif S."/>
            <person name="Shea T."/>
            <person name="Sykes S."/>
            <person name="Wortman J."/>
            <person name="Nusbaum C."/>
            <person name="Birren B."/>
        </authorList>
    </citation>
    <scope>NUCLEOTIDE SEQUENCE [LARGE SCALE GENOMIC DNA]</scope>
    <source>
        <strain evidence="2 3">INRA-310</strain>
    </source>
</reference>
<accession>W2QAE7</accession>
<reference evidence="3" key="1">
    <citation type="submission" date="2011-12" db="EMBL/GenBank/DDBJ databases">
        <authorList>
            <consortium name="The Broad Institute Genome Sequencing Platform"/>
            <person name="Russ C."/>
            <person name="Tyler B."/>
            <person name="Panabieres F."/>
            <person name="Shan W."/>
            <person name="Tripathy S."/>
            <person name="Grunwald N."/>
            <person name="Machado M."/>
            <person name="Young S.K."/>
            <person name="Zeng Q."/>
            <person name="Gargeya S."/>
            <person name="Fitzgerald M."/>
            <person name="Haas B."/>
            <person name="Abouelleil A."/>
            <person name="Alvarado L."/>
            <person name="Arachchi H.M."/>
            <person name="Berlin A."/>
            <person name="Chapman S.B."/>
            <person name="Gearin G."/>
            <person name="Goldberg J."/>
            <person name="Griggs A."/>
            <person name="Gujja S."/>
            <person name="Hansen M."/>
            <person name="Heiman D."/>
            <person name="Howarth C."/>
            <person name="Larimer J."/>
            <person name="Lui A."/>
            <person name="MacDonald P.J.P."/>
            <person name="McCowen C."/>
            <person name="Montmayeur A."/>
            <person name="Murphy C."/>
            <person name="Neiman D."/>
            <person name="Pearson M."/>
            <person name="Priest M."/>
            <person name="Roberts A."/>
            <person name="Saif S."/>
            <person name="Shea T."/>
            <person name="Sisk P."/>
            <person name="Stolte C."/>
            <person name="Sykes S."/>
            <person name="Wortman J."/>
            <person name="Nusbaum C."/>
            <person name="Birren B."/>
        </authorList>
    </citation>
    <scope>NUCLEOTIDE SEQUENCE [LARGE SCALE GENOMIC DNA]</scope>
    <source>
        <strain evidence="3">INRA-310</strain>
    </source>
</reference>
<evidence type="ECO:0000313" key="3">
    <source>
        <dbReference type="Proteomes" id="UP000018817"/>
    </source>
</evidence>
<proteinExistence type="predicted"/>
<name>W2QAE7_PHYN3</name>
<evidence type="ECO:0000313" key="2">
    <source>
        <dbReference type="EMBL" id="ETN09811.1"/>
    </source>
</evidence>
<dbReference type="VEuPathDB" id="FungiDB:PPTG_22834"/>
<dbReference type="AlphaFoldDB" id="W2QAE7"/>
<feature type="compositionally biased region" description="Polar residues" evidence="1">
    <location>
        <begin position="10"/>
        <end position="28"/>
    </location>
</feature>
<protein>
    <submittedName>
        <fullName evidence="2">Uncharacterized protein</fullName>
    </submittedName>
</protein>
<dbReference type="RefSeq" id="XP_008904957.1">
    <property type="nucleotide sequence ID" value="XM_008906709.1"/>
</dbReference>
<evidence type="ECO:0000256" key="1">
    <source>
        <dbReference type="SAM" id="MobiDB-lite"/>
    </source>
</evidence>
<gene>
    <name evidence="2" type="ORF">PPTG_22834</name>
</gene>